<dbReference type="RefSeq" id="WP_171188511.1">
    <property type="nucleotide sequence ID" value="NZ_WTPX01000110.1"/>
</dbReference>
<sequence>MSVSPAPGKTGPVRTGPRVIAFDHVTLVAEDLGRTRAFYGGLLGMREVPRPAFSFGGLWFAATAGGPPVLHVIESHGPGTSRPEVGGPGSGLPGINEDGRPKSTRGPHLALRCEDPRAFEPLLEEAGVTFVRRATLRPDGATQVFVCDPDGHVIELCSAPA</sequence>
<keyword evidence="4" id="KW-1185">Reference proteome</keyword>
<evidence type="ECO:0000313" key="4">
    <source>
        <dbReference type="Proteomes" id="UP000609651"/>
    </source>
</evidence>
<name>A0ABX1VFT9_9PLAN</name>
<dbReference type="PANTHER" id="PTHR46142:SF3">
    <property type="entry name" value="F18B13.24 PROTEIN"/>
    <property type="match status" value="1"/>
</dbReference>
<dbReference type="SUPFAM" id="SSF54593">
    <property type="entry name" value="Glyoxalase/Bleomycin resistance protein/Dihydroxybiphenyl dioxygenase"/>
    <property type="match status" value="1"/>
</dbReference>
<dbReference type="Proteomes" id="UP000609651">
    <property type="component" value="Unassembled WGS sequence"/>
</dbReference>
<dbReference type="PROSITE" id="PS51819">
    <property type="entry name" value="VOC"/>
    <property type="match status" value="1"/>
</dbReference>
<evidence type="ECO:0000313" key="3">
    <source>
        <dbReference type="EMBL" id="NNJ26967.1"/>
    </source>
</evidence>
<feature type="region of interest" description="Disordered" evidence="1">
    <location>
        <begin position="77"/>
        <end position="107"/>
    </location>
</feature>
<evidence type="ECO:0000256" key="1">
    <source>
        <dbReference type="SAM" id="MobiDB-lite"/>
    </source>
</evidence>
<reference evidence="3 4" key="1">
    <citation type="journal article" date="2020" name="Syst. Appl. Microbiol.">
        <title>Alienimonas chondri sp. nov., a novel planctomycete isolated from the biofilm of the red alga Chondrus crispus.</title>
        <authorList>
            <person name="Vitorino I."/>
            <person name="Albuquerque L."/>
            <person name="Wiegand S."/>
            <person name="Kallscheuer N."/>
            <person name="da Costa M.S."/>
            <person name="Lobo-da-Cunha A."/>
            <person name="Jogler C."/>
            <person name="Lage O.M."/>
        </authorList>
    </citation>
    <scope>NUCLEOTIDE SEQUENCE [LARGE SCALE GENOMIC DNA]</scope>
    <source>
        <strain evidence="3 4">LzC2</strain>
    </source>
</reference>
<dbReference type="InterPro" id="IPR037523">
    <property type="entry name" value="VOC_core"/>
</dbReference>
<dbReference type="InterPro" id="IPR004360">
    <property type="entry name" value="Glyas_Fos-R_dOase_dom"/>
</dbReference>
<feature type="domain" description="VOC" evidence="2">
    <location>
        <begin position="21"/>
        <end position="159"/>
    </location>
</feature>
<proteinExistence type="predicted"/>
<evidence type="ECO:0000259" key="2">
    <source>
        <dbReference type="PROSITE" id="PS51819"/>
    </source>
</evidence>
<comment type="caution">
    <text evidence="3">The sequence shown here is derived from an EMBL/GenBank/DDBJ whole genome shotgun (WGS) entry which is preliminary data.</text>
</comment>
<dbReference type="Pfam" id="PF00903">
    <property type="entry name" value="Glyoxalase"/>
    <property type="match status" value="1"/>
</dbReference>
<protein>
    <recommendedName>
        <fullName evidence="2">VOC domain-containing protein</fullName>
    </recommendedName>
</protein>
<gene>
    <name evidence="3" type="ORF">LzC2_30640</name>
</gene>
<dbReference type="InterPro" id="IPR029068">
    <property type="entry name" value="Glyas_Bleomycin-R_OHBP_Dase"/>
</dbReference>
<dbReference type="PANTHER" id="PTHR46142">
    <property type="match status" value="1"/>
</dbReference>
<dbReference type="EMBL" id="WTPX01000110">
    <property type="protein sequence ID" value="NNJ26967.1"/>
    <property type="molecule type" value="Genomic_DNA"/>
</dbReference>
<accession>A0ABX1VFT9</accession>
<dbReference type="Gene3D" id="3.10.180.10">
    <property type="entry name" value="2,3-Dihydroxybiphenyl 1,2-Dioxygenase, domain 1"/>
    <property type="match status" value="1"/>
</dbReference>
<organism evidence="3 4">
    <name type="scientific">Alienimonas chondri</name>
    <dbReference type="NCBI Taxonomy" id="2681879"/>
    <lineage>
        <taxon>Bacteria</taxon>
        <taxon>Pseudomonadati</taxon>
        <taxon>Planctomycetota</taxon>
        <taxon>Planctomycetia</taxon>
        <taxon>Planctomycetales</taxon>
        <taxon>Planctomycetaceae</taxon>
        <taxon>Alienimonas</taxon>
    </lineage>
</organism>